<evidence type="ECO:0000259" key="3">
    <source>
        <dbReference type="PROSITE" id="PS50235"/>
    </source>
</evidence>
<accession>L8YD78</accession>
<evidence type="ECO:0000256" key="1">
    <source>
        <dbReference type="ARBA" id="ARBA00008245"/>
    </source>
</evidence>
<feature type="domain" description="USP" evidence="3">
    <location>
        <begin position="1"/>
        <end position="291"/>
    </location>
</feature>
<dbReference type="PROSITE" id="PS50235">
    <property type="entry name" value="USP_3"/>
    <property type="match status" value="1"/>
</dbReference>
<dbReference type="FunCoup" id="L8YD78">
    <property type="interactions" value="370"/>
</dbReference>
<dbReference type="PANTHER" id="PTHR24006">
    <property type="entry name" value="UBIQUITIN CARBOXYL-TERMINAL HYDROLASE"/>
    <property type="match status" value="1"/>
</dbReference>
<feature type="compositionally biased region" description="Basic and acidic residues" evidence="2">
    <location>
        <begin position="385"/>
        <end position="394"/>
    </location>
</feature>
<dbReference type="GO" id="GO:0042981">
    <property type="term" value="P:regulation of apoptotic process"/>
    <property type="evidence" value="ECO:0007669"/>
    <property type="project" value="TreeGrafter"/>
</dbReference>
<feature type="region of interest" description="Disordered" evidence="2">
    <location>
        <begin position="385"/>
        <end position="442"/>
    </location>
</feature>
<reference evidence="5" key="2">
    <citation type="journal article" date="2013" name="Nat. Commun.">
        <title>Genome of the Chinese tree shrew.</title>
        <authorList>
            <person name="Fan Y."/>
            <person name="Huang Z.Y."/>
            <person name="Cao C.C."/>
            <person name="Chen C.S."/>
            <person name="Chen Y.X."/>
            <person name="Fan D.D."/>
            <person name="He J."/>
            <person name="Hou H.L."/>
            <person name="Hu L."/>
            <person name="Hu X.T."/>
            <person name="Jiang X.T."/>
            <person name="Lai R."/>
            <person name="Lang Y.S."/>
            <person name="Liang B."/>
            <person name="Liao S.G."/>
            <person name="Mu D."/>
            <person name="Ma Y.Y."/>
            <person name="Niu Y.Y."/>
            <person name="Sun X.Q."/>
            <person name="Xia J.Q."/>
            <person name="Xiao J."/>
            <person name="Xiong Z.Q."/>
            <person name="Xu L."/>
            <person name="Yang L."/>
            <person name="Zhang Y."/>
            <person name="Zhao W."/>
            <person name="Zhao X.D."/>
            <person name="Zheng Y.T."/>
            <person name="Zhou J.M."/>
            <person name="Zhu Y.B."/>
            <person name="Zhang G.J."/>
            <person name="Wang J."/>
            <person name="Yao Y.G."/>
        </authorList>
    </citation>
    <scope>NUCLEOTIDE SEQUENCE [LARGE SCALE GENOMIC DNA]</scope>
</reference>
<reference evidence="5" key="1">
    <citation type="submission" date="2012-07" db="EMBL/GenBank/DDBJ databases">
        <title>Genome of the Chinese tree shrew, a rising model animal genetically related to primates.</title>
        <authorList>
            <person name="Zhang G."/>
            <person name="Fan Y."/>
            <person name="Yao Y."/>
            <person name="Huang Z."/>
        </authorList>
    </citation>
    <scope>NUCLEOTIDE SEQUENCE [LARGE SCALE GENOMIC DNA]</scope>
</reference>
<dbReference type="CDD" id="cd02661">
    <property type="entry name" value="Peptidase_C19E"/>
    <property type="match status" value="1"/>
</dbReference>
<dbReference type="InterPro" id="IPR018200">
    <property type="entry name" value="USP_CS"/>
</dbReference>
<keyword evidence="4" id="KW-0378">Hydrolase</keyword>
<name>L8YD78_TUPCH</name>
<dbReference type="FunFam" id="3.90.70.10:FF:000070">
    <property type="entry name" value="Ubiquitin carboxyl-terminal hydrolase 17-like protein 17"/>
    <property type="match status" value="1"/>
</dbReference>
<dbReference type="GO" id="GO:0005829">
    <property type="term" value="C:cytosol"/>
    <property type="evidence" value="ECO:0007669"/>
    <property type="project" value="TreeGrafter"/>
</dbReference>
<dbReference type="Gene3D" id="3.90.70.10">
    <property type="entry name" value="Cysteine proteinases"/>
    <property type="match status" value="1"/>
</dbReference>
<dbReference type="AlphaFoldDB" id="L8YD78"/>
<gene>
    <name evidence="4" type="ORF">TREES_T100008121</name>
</gene>
<dbReference type="GO" id="GO:0004843">
    <property type="term" value="F:cysteine-type deubiquitinase activity"/>
    <property type="evidence" value="ECO:0007669"/>
    <property type="project" value="InterPro"/>
</dbReference>
<protein>
    <submittedName>
        <fullName evidence="4">Ubiquitin carboxyl-terminal hydrolase 17-like protein 2</fullName>
    </submittedName>
</protein>
<evidence type="ECO:0000313" key="5">
    <source>
        <dbReference type="Proteomes" id="UP000011518"/>
    </source>
</evidence>
<dbReference type="InterPro" id="IPR050164">
    <property type="entry name" value="Peptidase_C19"/>
</dbReference>
<keyword evidence="5" id="KW-1185">Reference proteome</keyword>
<organism evidence="4 5">
    <name type="scientific">Tupaia chinensis</name>
    <name type="common">Chinese tree shrew</name>
    <name type="synonym">Tupaia belangeri chinensis</name>
    <dbReference type="NCBI Taxonomy" id="246437"/>
    <lineage>
        <taxon>Eukaryota</taxon>
        <taxon>Metazoa</taxon>
        <taxon>Chordata</taxon>
        <taxon>Craniata</taxon>
        <taxon>Vertebrata</taxon>
        <taxon>Euteleostomi</taxon>
        <taxon>Mammalia</taxon>
        <taxon>Eutheria</taxon>
        <taxon>Euarchontoglires</taxon>
        <taxon>Scandentia</taxon>
        <taxon>Tupaiidae</taxon>
        <taxon>Tupaia</taxon>
    </lineage>
</organism>
<dbReference type="InParanoid" id="L8YD78"/>
<dbReference type="GO" id="GO:0005634">
    <property type="term" value="C:nucleus"/>
    <property type="evidence" value="ECO:0007669"/>
    <property type="project" value="UniProtKB-ARBA"/>
</dbReference>
<dbReference type="GO" id="GO:0006508">
    <property type="term" value="P:proteolysis"/>
    <property type="evidence" value="ECO:0007669"/>
    <property type="project" value="UniProtKB-ARBA"/>
</dbReference>
<dbReference type="STRING" id="246437.L8YD78"/>
<dbReference type="GO" id="GO:0016579">
    <property type="term" value="P:protein deubiquitination"/>
    <property type="evidence" value="ECO:0007669"/>
    <property type="project" value="InterPro"/>
</dbReference>
<dbReference type="PANTHER" id="PTHR24006:SF651">
    <property type="entry name" value="INACTIVE UBIQUITIN CARBOXYL-TERMINAL HYDROLASE 17-LIKE PROTEIN 4-RELATED"/>
    <property type="match status" value="1"/>
</dbReference>
<comment type="similarity">
    <text evidence="1">Belongs to the peptidase C19 family. USP17 subfamily.</text>
</comment>
<dbReference type="InterPro" id="IPR038765">
    <property type="entry name" value="Papain-like_cys_pep_sf"/>
</dbReference>
<feature type="compositionally biased region" description="Polar residues" evidence="2">
    <location>
        <begin position="397"/>
        <end position="412"/>
    </location>
</feature>
<proteinExistence type="inferred from homology"/>
<dbReference type="Proteomes" id="UP000011518">
    <property type="component" value="Unassembled WGS sequence"/>
</dbReference>
<dbReference type="EMBL" id="KB363509">
    <property type="protein sequence ID" value="ELV13004.1"/>
    <property type="molecule type" value="Genomic_DNA"/>
</dbReference>
<evidence type="ECO:0000313" key="4">
    <source>
        <dbReference type="EMBL" id="ELV13004.1"/>
    </source>
</evidence>
<dbReference type="SUPFAM" id="SSF54001">
    <property type="entry name" value="Cysteine proteinases"/>
    <property type="match status" value="1"/>
</dbReference>
<dbReference type="InterPro" id="IPR028889">
    <property type="entry name" value="USP"/>
</dbReference>
<dbReference type="Pfam" id="PF00443">
    <property type="entry name" value="UCH"/>
    <property type="match status" value="1"/>
</dbReference>
<dbReference type="PROSITE" id="PS00973">
    <property type="entry name" value="USP_2"/>
    <property type="match status" value="1"/>
</dbReference>
<dbReference type="InterPro" id="IPR001394">
    <property type="entry name" value="Peptidase_C19_UCH"/>
</dbReference>
<sequence>MGNTCYMNAALQCLTYTPPIANYMLSQEHSQTCHHQGFCMLCIMQAHITWVLQHPGSIIQPSYALAASFHRNEQEDAHEFLMFTLEAMQEASLSGQKHFDHPSEDSTLIRAIFGGYWRSQIKCLHCHSVSDTFDPYLDISLDIKTAQSVSQALEELVKPEELDGENAYHCSVCLERRLASKTLTLHASSKVLILVLKRFSDFTGEKTTKAVQYPECLDMQTYTSEQNRGPLIYGLYAVLVHAGSSCHNGHYFCYIKAGNGQWYKMDDAEVTACDVTVVLSQPAYVLFYVQKNELGRGGGQVSGGRESRALRDKGTNLRATGGGVKRDSHILESQGHLEKTSKEITFDQWKCLQEQNRPKSGLNLRKIDFTLPSNAAVIHPSKYRDEMGKNHSKPENYLSNNSARNITGQWPVSTGKHPCLDKRARNTKRKNKQNTRPLLVFQ</sequence>
<evidence type="ECO:0000256" key="2">
    <source>
        <dbReference type="SAM" id="MobiDB-lite"/>
    </source>
</evidence>